<dbReference type="GO" id="GO:0006284">
    <property type="term" value="P:base-excision repair"/>
    <property type="evidence" value="ECO:0007669"/>
    <property type="project" value="UniProtKB-UniRule"/>
</dbReference>
<evidence type="ECO:0000256" key="5">
    <source>
        <dbReference type="ARBA" id="ARBA00022023"/>
    </source>
</evidence>
<dbReference type="FunFam" id="1.10.340.30:FF:000002">
    <property type="entry name" value="Adenine DNA glycosylase"/>
    <property type="match status" value="1"/>
</dbReference>
<dbReference type="InterPro" id="IPR029119">
    <property type="entry name" value="MutY_C"/>
</dbReference>
<dbReference type="GO" id="GO:0032357">
    <property type="term" value="F:oxidized purine DNA binding"/>
    <property type="evidence" value="ECO:0007669"/>
    <property type="project" value="TreeGrafter"/>
</dbReference>
<evidence type="ECO:0000256" key="12">
    <source>
        <dbReference type="ARBA" id="ARBA00023204"/>
    </source>
</evidence>
<evidence type="ECO:0000256" key="6">
    <source>
        <dbReference type="ARBA" id="ARBA00022485"/>
    </source>
</evidence>
<evidence type="ECO:0000313" key="17">
    <source>
        <dbReference type="Proteomes" id="UP000070533"/>
    </source>
</evidence>
<comment type="similarity">
    <text evidence="3 14">Belongs to the Nth/MutY family.</text>
</comment>
<gene>
    <name evidence="16" type="ORF">HMPREF3226_02059</name>
</gene>
<keyword evidence="8 14" id="KW-0227">DNA damage</keyword>
<dbReference type="EC" id="3.2.2.31" evidence="4 14"/>
<dbReference type="GO" id="GO:0006298">
    <property type="term" value="P:mismatch repair"/>
    <property type="evidence" value="ECO:0007669"/>
    <property type="project" value="TreeGrafter"/>
</dbReference>
<dbReference type="SUPFAM" id="SSF48150">
    <property type="entry name" value="DNA-glycosylase"/>
    <property type="match status" value="1"/>
</dbReference>
<dbReference type="AlphaFoldDB" id="A0A133PYR6"/>
<dbReference type="Gene3D" id="1.10.340.30">
    <property type="entry name" value="Hypothetical protein, domain 2"/>
    <property type="match status" value="1"/>
</dbReference>
<dbReference type="InterPro" id="IPR005760">
    <property type="entry name" value="A/G_AdeGlyc_MutY"/>
</dbReference>
<dbReference type="NCBIfam" id="TIGR01084">
    <property type="entry name" value="mutY"/>
    <property type="match status" value="1"/>
</dbReference>
<evidence type="ECO:0000256" key="13">
    <source>
        <dbReference type="ARBA" id="ARBA00023295"/>
    </source>
</evidence>
<comment type="catalytic activity">
    <reaction evidence="1 14">
        <text>Hydrolyzes free adenine bases from 7,8-dihydro-8-oxoguanine:adenine mismatched double-stranded DNA, leaving an apurinic site.</text>
        <dbReference type="EC" id="3.2.2.31"/>
    </reaction>
</comment>
<dbReference type="CDD" id="cd00056">
    <property type="entry name" value="ENDO3c"/>
    <property type="match status" value="1"/>
</dbReference>
<keyword evidence="12" id="KW-0234">DNA repair</keyword>
<keyword evidence="13 14" id="KW-0326">Glycosidase</keyword>
<dbReference type="PATRIC" id="fig|28128.5.peg.2121"/>
<dbReference type="GO" id="GO:0046872">
    <property type="term" value="F:metal ion binding"/>
    <property type="evidence" value="ECO:0007669"/>
    <property type="project" value="UniProtKB-UniRule"/>
</dbReference>
<evidence type="ECO:0000256" key="14">
    <source>
        <dbReference type="RuleBase" id="RU365096"/>
    </source>
</evidence>
<evidence type="ECO:0000256" key="1">
    <source>
        <dbReference type="ARBA" id="ARBA00000843"/>
    </source>
</evidence>
<dbReference type="EMBL" id="LRQG01000185">
    <property type="protein sequence ID" value="KXA35372.1"/>
    <property type="molecule type" value="Genomic_DNA"/>
</dbReference>
<keyword evidence="6" id="KW-0004">4Fe-4S</keyword>
<dbReference type="CDD" id="cd03431">
    <property type="entry name" value="NUDIX_DNA_Glycosylase_C-MutY"/>
    <property type="match status" value="1"/>
</dbReference>
<evidence type="ECO:0000256" key="7">
    <source>
        <dbReference type="ARBA" id="ARBA00022723"/>
    </source>
</evidence>
<dbReference type="GO" id="GO:0051539">
    <property type="term" value="F:4 iron, 4 sulfur cluster binding"/>
    <property type="evidence" value="ECO:0007669"/>
    <property type="project" value="UniProtKB-UniRule"/>
</dbReference>
<keyword evidence="9" id="KW-0378">Hydrolase</keyword>
<dbReference type="Proteomes" id="UP000070533">
    <property type="component" value="Unassembled WGS sequence"/>
</dbReference>
<comment type="cofactor">
    <cofactor evidence="14">
        <name>[4Fe-4S] cluster</name>
        <dbReference type="ChEBI" id="CHEBI:49883"/>
    </cofactor>
    <text evidence="14">Binds 1 [4Fe-4S] cluster.</text>
</comment>
<dbReference type="InterPro" id="IPR044298">
    <property type="entry name" value="MIG/MutY"/>
</dbReference>
<reference evidence="17" key="1">
    <citation type="submission" date="2016-01" db="EMBL/GenBank/DDBJ databases">
        <authorList>
            <person name="Mitreva M."/>
            <person name="Pepin K.H."/>
            <person name="Mihindukulasuriya K.A."/>
            <person name="Fulton R."/>
            <person name="Fronick C."/>
            <person name="O'Laughlin M."/>
            <person name="Miner T."/>
            <person name="Herter B."/>
            <person name="Rosa B.A."/>
            <person name="Cordes M."/>
            <person name="Tomlinson C."/>
            <person name="Wollam A."/>
            <person name="Palsikar V.B."/>
            <person name="Mardis E.R."/>
            <person name="Wilson R.K."/>
        </authorList>
    </citation>
    <scope>NUCLEOTIDE SEQUENCE [LARGE SCALE GENOMIC DNA]</scope>
    <source>
        <strain evidence="17">MJR7716</strain>
    </source>
</reference>
<organism evidence="16 17">
    <name type="scientific">Prevotella corporis</name>
    <dbReference type="NCBI Taxonomy" id="28128"/>
    <lineage>
        <taxon>Bacteria</taxon>
        <taxon>Pseudomonadati</taxon>
        <taxon>Bacteroidota</taxon>
        <taxon>Bacteroidia</taxon>
        <taxon>Bacteroidales</taxon>
        <taxon>Prevotellaceae</taxon>
        <taxon>Prevotella</taxon>
    </lineage>
</organism>
<dbReference type="STRING" id="28128.HMPREF3226_02059"/>
<dbReference type="SMART" id="SM00478">
    <property type="entry name" value="ENDO3c"/>
    <property type="match status" value="1"/>
</dbReference>
<evidence type="ECO:0000256" key="2">
    <source>
        <dbReference type="ARBA" id="ARBA00002933"/>
    </source>
</evidence>
<dbReference type="Pfam" id="PF00730">
    <property type="entry name" value="HhH-GPD"/>
    <property type="match status" value="1"/>
</dbReference>
<sequence>MAKIENYLNLSNFFSVNFLQFMSFPYLCNMNFTHTILHWFAENGRNLPWRETTDPYAIWLSEVILQQTRVAQGQAYWERFIARWPHVSALAHASEDEVLREWQGLGYYSRARNLHTAAKQIVERGSFPKTFNEIKMLKGVGDYTAAAIASISFNEPIAVVDGNVYRVLSRYFGIGTPIDSTTGKKEFKTMAQELIDKRQPATFNQAIMDFGAIQCTPSAPRCDSCPLLETCVAFRTHKTELLPVKSKKIKLSERHFTYIYTKNGDEIAIRRRGKRDIWQGLWEFPTTKDITLPTEAKLLKSKVKHVLTHQIIFADFYLWNTEIRPENLPGDFIWIKENQLDGYALPKLIENLLKSLSQ</sequence>
<dbReference type="GO" id="GO:0034039">
    <property type="term" value="F:8-oxo-7,8-dihydroguanine DNA N-glycosylase activity"/>
    <property type="evidence" value="ECO:0007669"/>
    <property type="project" value="TreeGrafter"/>
</dbReference>
<accession>A0A133PYR6</accession>
<dbReference type="GO" id="GO:0000701">
    <property type="term" value="F:purine-specific mismatch base pair DNA N-glycosylase activity"/>
    <property type="evidence" value="ECO:0007669"/>
    <property type="project" value="UniProtKB-EC"/>
</dbReference>
<feature type="domain" description="HhH-GPD" evidence="15">
    <location>
        <begin position="64"/>
        <end position="213"/>
    </location>
</feature>
<dbReference type="SUPFAM" id="SSF55811">
    <property type="entry name" value="Nudix"/>
    <property type="match status" value="1"/>
</dbReference>
<name>A0A133PYR6_9BACT</name>
<dbReference type="eggNOG" id="COG1194">
    <property type="taxonomic scope" value="Bacteria"/>
</dbReference>
<dbReference type="Pfam" id="PF14815">
    <property type="entry name" value="NUDIX_4"/>
    <property type="match status" value="1"/>
</dbReference>
<keyword evidence="10 14" id="KW-0408">Iron</keyword>
<comment type="function">
    <text evidence="2">Adenine glycosylase active on G-A mispairs. MutY also corrects error-prone DNA synthesis past GO lesions which are due to the oxidatively damaged form of guanine: 7,8-dihydro-8-oxoguanine (8-oxo-dGTP).</text>
</comment>
<dbReference type="InterPro" id="IPR011257">
    <property type="entry name" value="DNA_glycosylase"/>
</dbReference>
<keyword evidence="17" id="KW-1185">Reference proteome</keyword>
<dbReference type="InterPro" id="IPR003265">
    <property type="entry name" value="HhH-GPD_domain"/>
</dbReference>
<dbReference type="InterPro" id="IPR023170">
    <property type="entry name" value="HhH_base_excis_C"/>
</dbReference>
<dbReference type="GO" id="GO:0035485">
    <property type="term" value="F:adenine/guanine mispair binding"/>
    <property type="evidence" value="ECO:0007669"/>
    <property type="project" value="TreeGrafter"/>
</dbReference>
<proteinExistence type="inferred from homology"/>
<evidence type="ECO:0000256" key="4">
    <source>
        <dbReference type="ARBA" id="ARBA00012045"/>
    </source>
</evidence>
<keyword evidence="7" id="KW-0479">Metal-binding</keyword>
<evidence type="ECO:0000256" key="3">
    <source>
        <dbReference type="ARBA" id="ARBA00008343"/>
    </source>
</evidence>
<dbReference type="Gene3D" id="3.90.79.10">
    <property type="entry name" value="Nucleoside Triphosphate Pyrophosphohydrolase"/>
    <property type="match status" value="1"/>
</dbReference>
<evidence type="ECO:0000259" key="15">
    <source>
        <dbReference type="SMART" id="SM00478"/>
    </source>
</evidence>
<keyword evidence="11" id="KW-0411">Iron-sulfur</keyword>
<evidence type="ECO:0000256" key="9">
    <source>
        <dbReference type="ARBA" id="ARBA00022801"/>
    </source>
</evidence>
<evidence type="ECO:0000256" key="8">
    <source>
        <dbReference type="ARBA" id="ARBA00022763"/>
    </source>
</evidence>
<dbReference type="Gene3D" id="1.10.1670.10">
    <property type="entry name" value="Helix-hairpin-Helix base-excision DNA repair enzymes (C-terminal)"/>
    <property type="match status" value="1"/>
</dbReference>
<protein>
    <recommendedName>
        <fullName evidence="5 14">Adenine DNA glycosylase</fullName>
        <ecNumber evidence="4 14">3.2.2.31</ecNumber>
    </recommendedName>
</protein>
<evidence type="ECO:0000256" key="11">
    <source>
        <dbReference type="ARBA" id="ARBA00023014"/>
    </source>
</evidence>
<evidence type="ECO:0000256" key="10">
    <source>
        <dbReference type="ARBA" id="ARBA00023004"/>
    </source>
</evidence>
<dbReference type="PANTHER" id="PTHR42944:SF1">
    <property type="entry name" value="ADENINE DNA GLYCOSYLASE"/>
    <property type="match status" value="1"/>
</dbReference>
<dbReference type="InterPro" id="IPR015797">
    <property type="entry name" value="NUDIX_hydrolase-like_dom_sf"/>
</dbReference>
<dbReference type="PANTHER" id="PTHR42944">
    <property type="entry name" value="ADENINE DNA GLYCOSYLASE"/>
    <property type="match status" value="1"/>
</dbReference>
<comment type="caution">
    <text evidence="16">The sequence shown here is derived from an EMBL/GenBank/DDBJ whole genome shotgun (WGS) entry which is preliminary data.</text>
</comment>
<evidence type="ECO:0000313" key="16">
    <source>
        <dbReference type="EMBL" id="KXA35372.1"/>
    </source>
</evidence>